<evidence type="ECO:0000313" key="1">
    <source>
        <dbReference type="EMBL" id="EFJ00851.1"/>
    </source>
</evidence>
<dbReference type="OrthoDB" id="10295220at2759"/>
<dbReference type="VEuPathDB" id="FungiDB:SCHCODRAFT_02710411"/>
<dbReference type="HOGENOM" id="CLU_586044_0_0_1"/>
<gene>
    <name evidence="1" type="ORF">SCHCODRAFT_105159</name>
</gene>
<dbReference type="KEGG" id="scm:SCHCO_02710411"/>
<organism evidence="2">
    <name type="scientific">Schizophyllum commune (strain H4-8 / FGSC 9210)</name>
    <name type="common">Split gill fungus</name>
    <dbReference type="NCBI Taxonomy" id="578458"/>
    <lineage>
        <taxon>Eukaryota</taxon>
        <taxon>Fungi</taxon>
        <taxon>Dikarya</taxon>
        <taxon>Basidiomycota</taxon>
        <taxon>Agaricomycotina</taxon>
        <taxon>Agaricomycetes</taxon>
        <taxon>Agaricomycetidae</taxon>
        <taxon>Agaricales</taxon>
        <taxon>Schizophyllaceae</taxon>
        <taxon>Schizophyllum</taxon>
    </lineage>
</organism>
<keyword evidence="2" id="KW-1185">Reference proteome</keyword>
<reference evidence="1 2" key="1">
    <citation type="journal article" date="2010" name="Nat. Biotechnol.">
        <title>Genome sequence of the model mushroom Schizophyllum commune.</title>
        <authorList>
            <person name="Ohm R.A."/>
            <person name="de Jong J.F."/>
            <person name="Lugones L.G."/>
            <person name="Aerts A."/>
            <person name="Kothe E."/>
            <person name="Stajich J.E."/>
            <person name="de Vries R.P."/>
            <person name="Record E."/>
            <person name="Levasseur A."/>
            <person name="Baker S.E."/>
            <person name="Bartholomew K.A."/>
            <person name="Coutinho P.M."/>
            <person name="Erdmann S."/>
            <person name="Fowler T.J."/>
            <person name="Gathman A.C."/>
            <person name="Lombard V."/>
            <person name="Henrissat B."/>
            <person name="Knabe N."/>
            <person name="Kuees U."/>
            <person name="Lilly W.W."/>
            <person name="Lindquist E."/>
            <person name="Lucas S."/>
            <person name="Magnuson J.K."/>
            <person name="Piumi F."/>
            <person name="Raudaskoski M."/>
            <person name="Salamov A."/>
            <person name="Schmutz J."/>
            <person name="Schwarze F.W.M.R."/>
            <person name="vanKuyk P.A."/>
            <person name="Horton J.S."/>
            <person name="Grigoriev I.V."/>
            <person name="Woesten H.A.B."/>
        </authorList>
    </citation>
    <scope>NUCLEOTIDE SEQUENCE [LARGE SCALE GENOMIC DNA]</scope>
    <source>
        <strain evidence="2">H4-8 / FGSC 9210</strain>
    </source>
</reference>
<dbReference type="Proteomes" id="UP000007431">
    <property type="component" value="Unassembled WGS sequence"/>
</dbReference>
<dbReference type="InParanoid" id="D8PVD8"/>
<accession>D8PVD8</accession>
<proteinExistence type="predicted"/>
<dbReference type="EMBL" id="GL377303">
    <property type="protein sequence ID" value="EFJ00851.1"/>
    <property type="molecule type" value="Genomic_DNA"/>
</dbReference>
<feature type="non-terminal residue" evidence="1">
    <location>
        <position position="467"/>
    </location>
</feature>
<sequence length="467" mass="53133">MIPDPPKFILLSVKRTLEFESSQLIVGPNPRRSKLYNDILVNLDVDVIPTERPFGRPQWLAIANALESISALAFLIMYTKDGYKAPPTAHRRFIHDTLPLVWKWLVFLHPDSAYFDEDELREATIRYGWTRYAVRAKDWVLVMIATYYNFMTRPTEGGPAILAMPDAASHIFNLWYSRMVRFRPDEPSDHPTAELLQALTNLLFKNIPLAIRLKEEVIYSKGEAAIRKIMRRLRDNLCMENPEFLELGNLVELLLGMAHAEDIRPLLRPMLWLAVPFMEMMHHPGAATFHMSYIVAGGLTDDSCIAFLTNGFSMLDRLSSQFRTVDDSIRIIRAGLLRPVFHYMQRYNVPDEKVCIATQACNYIIGPALHFRSGLKAVSEALDYDHLPRQVEGGSPGRDAWNTMCLLVEERLNWVEDFARQTLTLQHCHNASGNGKDSGDAHAVARIIARKPANEKIGHGTRPTATP</sequence>
<dbReference type="AlphaFoldDB" id="D8PVD8"/>
<protein>
    <submittedName>
        <fullName evidence="1">Uncharacterized protein</fullName>
    </submittedName>
</protein>
<dbReference type="GeneID" id="9587403"/>
<name>D8PVD8_SCHCM</name>
<evidence type="ECO:0000313" key="2">
    <source>
        <dbReference type="Proteomes" id="UP000007431"/>
    </source>
</evidence>